<gene>
    <name evidence="12" type="ORF">NEA10_12800</name>
</gene>
<evidence type="ECO:0000256" key="10">
    <source>
        <dbReference type="SAM" id="Phobius"/>
    </source>
</evidence>
<keyword evidence="7 10" id="KW-0472">Membrane</keyword>
<feature type="transmembrane region" description="Helical" evidence="10">
    <location>
        <begin position="15"/>
        <end position="37"/>
    </location>
</feature>
<evidence type="ECO:0000313" key="12">
    <source>
        <dbReference type="EMBL" id="USR89754.1"/>
    </source>
</evidence>
<dbReference type="InterPro" id="IPR038354">
    <property type="entry name" value="VKOR_sf"/>
</dbReference>
<feature type="transmembrane region" description="Helical" evidence="10">
    <location>
        <begin position="57"/>
        <end position="81"/>
    </location>
</feature>
<keyword evidence="3 10" id="KW-0812">Transmembrane</keyword>
<dbReference type="RefSeq" id="WP_252660878.1">
    <property type="nucleotide sequence ID" value="NZ_CP098611.1"/>
</dbReference>
<dbReference type="PANTHER" id="PTHR34573">
    <property type="entry name" value="VKC DOMAIN-CONTAINING PROTEIN"/>
    <property type="match status" value="1"/>
</dbReference>
<evidence type="ECO:0000256" key="9">
    <source>
        <dbReference type="ARBA" id="ARBA00023284"/>
    </source>
</evidence>
<proteinExistence type="inferred from homology"/>
<dbReference type="InterPro" id="IPR044698">
    <property type="entry name" value="VKOR/LTO1"/>
</dbReference>
<dbReference type="InterPro" id="IPR036249">
    <property type="entry name" value="Thioredoxin-like_sf"/>
</dbReference>
<keyword evidence="5 10" id="KW-1133">Transmembrane helix</keyword>
<keyword evidence="6" id="KW-0560">Oxidoreductase</keyword>
<comment type="subcellular location">
    <subcellularLocation>
        <location evidence="1">Membrane</location>
        <topology evidence="1">Multi-pass membrane protein</topology>
    </subcellularLocation>
</comment>
<comment type="similarity">
    <text evidence="2">Belongs to the VKOR family.</text>
</comment>
<keyword evidence="4" id="KW-0874">Quinone</keyword>
<evidence type="ECO:0000256" key="7">
    <source>
        <dbReference type="ARBA" id="ARBA00023136"/>
    </source>
</evidence>
<dbReference type="Gene3D" id="3.40.30.10">
    <property type="entry name" value="Glutaredoxin"/>
    <property type="match status" value="1"/>
</dbReference>
<sequence>MRKRSQPWIQRKSRFIIAAISALGAVITAYLAITAFADVSAACPTEGCDQVLSSPYAVIFGLPLALFGFLAYAAMGVFAVAPWLINPETNKSQRRTVEDWTWRFLLMGSVAMGVFSLYLMYIMVFEIQAFCLYCVASAICALALLGLTLVGQDWEDLGQVFFTGVIVAFITFVGSLALYAPIHSPTAETQTSSGYAITTTSTPDSIALARHLRESGIIMYGAFWCNFCQQQKQLFGREAADELAYIECDENGANPDPAACQAAGIRSYPSWEINGELQMGLIPLEELADLSGYTGSRDF</sequence>
<keyword evidence="9" id="KW-0676">Redox-active center</keyword>
<evidence type="ECO:0000313" key="13">
    <source>
        <dbReference type="Proteomes" id="UP001056708"/>
    </source>
</evidence>
<dbReference type="PANTHER" id="PTHR34573:SF1">
    <property type="entry name" value="VITAMIN K EPOXIDE REDUCTASE DOMAIN-CONTAINING PROTEIN"/>
    <property type="match status" value="1"/>
</dbReference>
<dbReference type="CDD" id="cd12916">
    <property type="entry name" value="VKOR_1"/>
    <property type="match status" value="1"/>
</dbReference>
<evidence type="ECO:0000256" key="3">
    <source>
        <dbReference type="ARBA" id="ARBA00022692"/>
    </source>
</evidence>
<evidence type="ECO:0000256" key="6">
    <source>
        <dbReference type="ARBA" id="ARBA00023002"/>
    </source>
</evidence>
<dbReference type="SMART" id="SM00756">
    <property type="entry name" value="VKc"/>
    <property type="match status" value="1"/>
</dbReference>
<dbReference type="Proteomes" id="UP001056708">
    <property type="component" value="Chromosome"/>
</dbReference>
<dbReference type="SUPFAM" id="SSF52833">
    <property type="entry name" value="Thioredoxin-like"/>
    <property type="match status" value="1"/>
</dbReference>
<protein>
    <submittedName>
        <fullName evidence="12">Vitamin K epoxide reductase family protein</fullName>
    </submittedName>
</protein>
<evidence type="ECO:0000259" key="11">
    <source>
        <dbReference type="SMART" id="SM00756"/>
    </source>
</evidence>
<feature type="transmembrane region" description="Helical" evidence="10">
    <location>
        <begin position="160"/>
        <end position="182"/>
    </location>
</feature>
<reference evidence="12" key="1">
    <citation type="submission" date="2022-06" db="EMBL/GenBank/DDBJ databases">
        <title>Genome sequence of Phormidium yuhuli AB48 isolated from an industrial photobioreactor environment.</title>
        <authorList>
            <person name="Qiu Y."/>
            <person name="Noonan A.J.C."/>
            <person name="Dofher K."/>
            <person name="Koch M."/>
            <person name="Kieft B."/>
            <person name="Lin X."/>
            <person name="Ziels R.M."/>
            <person name="Hallam S.J."/>
        </authorList>
    </citation>
    <scope>NUCLEOTIDE SEQUENCE</scope>
    <source>
        <strain evidence="12">AB48</strain>
    </source>
</reference>
<keyword evidence="13" id="KW-1185">Reference proteome</keyword>
<evidence type="ECO:0000256" key="5">
    <source>
        <dbReference type="ARBA" id="ARBA00022989"/>
    </source>
</evidence>
<dbReference type="EMBL" id="CP098611">
    <property type="protein sequence ID" value="USR89754.1"/>
    <property type="molecule type" value="Genomic_DNA"/>
</dbReference>
<accession>A0ABY5AND2</accession>
<dbReference type="InterPro" id="IPR012932">
    <property type="entry name" value="VKOR"/>
</dbReference>
<feature type="domain" description="Vitamin K epoxide reductase" evidence="11">
    <location>
        <begin position="10"/>
        <end position="152"/>
    </location>
</feature>
<feature type="transmembrane region" description="Helical" evidence="10">
    <location>
        <begin position="127"/>
        <end position="148"/>
    </location>
</feature>
<evidence type="ECO:0000256" key="1">
    <source>
        <dbReference type="ARBA" id="ARBA00004141"/>
    </source>
</evidence>
<evidence type="ECO:0000256" key="8">
    <source>
        <dbReference type="ARBA" id="ARBA00023157"/>
    </source>
</evidence>
<evidence type="ECO:0000256" key="2">
    <source>
        <dbReference type="ARBA" id="ARBA00006214"/>
    </source>
</evidence>
<dbReference type="Gene3D" id="1.20.1440.130">
    <property type="entry name" value="VKOR domain"/>
    <property type="match status" value="1"/>
</dbReference>
<organism evidence="12 13">
    <name type="scientific">Phormidium yuhuli AB48</name>
    <dbReference type="NCBI Taxonomy" id="2940671"/>
    <lineage>
        <taxon>Bacteria</taxon>
        <taxon>Bacillati</taxon>
        <taxon>Cyanobacteriota</taxon>
        <taxon>Cyanophyceae</taxon>
        <taxon>Oscillatoriophycideae</taxon>
        <taxon>Oscillatoriales</taxon>
        <taxon>Oscillatoriaceae</taxon>
        <taxon>Phormidium</taxon>
        <taxon>Phormidium yuhuli</taxon>
    </lineage>
</organism>
<evidence type="ECO:0000256" key="4">
    <source>
        <dbReference type="ARBA" id="ARBA00022719"/>
    </source>
</evidence>
<dbReference type="CDD" id="cd01659">
    <property type="entry name" value="TRX_superfamily"/>
    <property type="match status" value="1"/>
</dbReference>
<name>A0ABY5AND2_9CYAN</name>
<keyword evidence="8" id="KW-1015">Disulfide bond</keyword>
<dbReference type="Pfam" id="PF07884">
    <property type="entry name" value="VKOR"/>
    <property type="match status" value="1"/>
</dbReference>
<feature type="transmembrane region" description="Helical" evidence="10">
    <location>
        <begin position="102"/>
        <end position="121"/>
    </location>
</feature>